<keyword evidence="2" id="KW-1133">Transmembrane helix</keyword>
<protein>
    <submittedName>
        <fullName evidence="3">Uncharacterized protein</fullName>
    </submittedName>
</protein>
<dbReference type="AlphaFoldDB" id="A0A4Y7TSS2"/>
<proteinExistence type="predicted"/>
<feature type="region of interest" description="Disordered" evidence="1">
    <location>
        <begin position="348"/>
        <end position="449"/>
    </location>
</feature>
<feature type="compositionally biased region" description="Low complexity" evidence="1">
    <location>
        <begin position="428"/>
        <end position="443"/>
    </location>
</feature>
<evidence type="ECO:0000256" key="2">
    <source>
        <dbReference type="SAM" id="Phobius"/>
    </source>
</evidence>
<feature type="compositionally biased region" description="Basic and acidic residues" evidence="1">
    <location>
        <begin position="359"/>
        <end position="374"/>
    </location>
</feature>
<organism evidence="3 4">
    <name type="scientific">Coprinellus micaceus</name>
    <name type="common">Glistening ink-cap mushroom</name>
    <name type="synonym">Coprinus micaceus</name>
    <dbReference type="NCBI Taxonomy" id="71717"/>
    <lineage>
        <taxon>Eukaryota</taxon>
        <taxon>Fungi</taxon>
        <taxon>Dikarya</taxon>
        <taxon>Basidiomycota</taxon>
        <taxon>Agaricomycotina</taxon>
        <taxon>Agaricomycetes</taxon>
        <taxon>Agaricomycetidae</taxon>
        <taxon>Agaricales</taxon>
        <taxon>Agaricineae</taxon>
        <taxon>Psathyrellaceae</taxon>
        <taxon>Coprinellus</taxon>
    </lineage>
</organism>
<feature type="compositionally biased region" description="Basic and acidic residues" evidence="1">
    <location>
        <begin position="695"/>
        <end position="716"/>
    </location>
</feature>
<dbReference type="PANTHER" id="PTHR24216:SF65">
    <property type="entry name" value="PAXILLIN-LIKE PROTEIN 1"/>
    <property type="match status" value="1"/>
</dbReference>
<feature type="compositionally biased region" description="Low complexity" evidence="1">
    <location>
        <begin position="533"/>
        <end position="546"/>
    </location>
</feature>
<feature type="transmembrane region" description="Helical" evidence="2">
    <location>
        <begin position="244"/>
        <end position="268"/>
    </location>
</feature>
<feature type="transmembrane region" description="Helical" evidence="2">
    <location>
        <begin position="56"/>
        <end position="75"/>
    </location>
</feature>
<feature type="compositionally biased region" description="Low complexity" evidence="1">
    <location>
        <begin position="801"/>
        <end position="811"/>
    </location>
</feature>
<reference evidence="3 4" key="1">
    <citation type="journal article" date="2019" name="Nat. Ecol. Evol.">
        <title>Megaphylogeny resolves global patterns of mushroom evolution.</title>
        <authorList>
            <person name="Varga T."/>
            <person name="Krizsan K."/>
            <person name="Foldi C."/>
            <person name="Dima B."/>
            <person name="Sanchez-Garcia M."/>
            <person name="Sanchez-Ramirez S."/>
            <person name="Szollosi G.J."/>
            <person name="Szarkandi J.G."/>
            <person name="Papp V."/>
            <person name="Albert L."/>
            <person name="Andreopoulos W."/>
            <person name="Angelini C."/>
            <person name="Antonin V."/>
            <person name="Barry K.W."/>
            <person name="Bougher N.L."/>
            <person name="Buchanan P."/>
            <person name="Buyck B."/>
            <person name="Bense V."/>
            <person name="Catcheside P."/>
            <person name="Chovatia M."/>
            <person name="Cooper J."/>
            <person name="Damon W."/>
            <person name="Desjardin D."/>
            <person name="Finy P."/>
            <person name="Geml J."/>
            <person name="Haridas S."/>
            <person name="Hughes K."/>
            <person name="Justo A."/>
            <person name="Karasinski D."/>
            <person name="Kautmanova I."/>
            <person name="Kiss B."/>
            <person name="Kocsube S."/>
            <person name="Kotiranta H."/>
            <person name="LaButti K.M."/>
            <person name="Lechner B.E."/>
            <person name="Liimatainen K."/>
            <person name="Lipzen A."/>
            <person name="Lukacs Z."/>
            <person name="Mihaltcheva S."/>
            <person name="Morgado L.N."/>
            <person name="Niskanen T."/>
            <person name="Noordeloos M.E."/>
            <person name="Ohm R.A."/>
            <person name="Ortiz-Santana B."/>
            <person name="Ovrebo C."/>
            <person name="Racz N."/>
            <person name="Riley R."/>
            <person name="Savchenko A."/>
            <person name="Shiryaev A."/>
            <person name="Soop K."/>
            <person name="Spirin V."/>
            <person name="Szebenyi C."/>
            <person name="Tomsovsky M."/>
            <person name="Tulloss R.E."/>
            <person name="Uehling J."/>
            <person name="Grigoriev I.V."/>
            <person name="Vagvolgyi C."/>
            <person name="Papp T."/>
            <person name="Martin F.M."/>
            <person name="Miettinen O."/>
            <person name="Hibbett D.S."/>
            <person name="Nagy L.G."/>
        </authorList>
    </citation>
    <scope>NUCLEOTIDE SEQUENCE [LARGE SCALE GENOMIC DNA]</scope>
    <source>
        <strain evidence="3 4">FP101781</strain>
    </source>
</reference>
<dbReference type="PANTHER" id="PTHR24216">
    <property type="entry name" value="PAXILLIN-RELATED"/>
    <property type="match status" value="1"/>
</dbReference>
<feature type="transmembrane region" description="Helical" evidence="2">
    <location>
        <begin position="198"/>
        <end position="224"/>
    </location>
</feature>
<feature type="region of interest" description="Disordered" evidence="1">
    <location>
        <begin position="117"/>
        <end position="140"/>
    </location>
</feature>
<feature type="compositionally biased region" description="Low complexity" evidence="1">
    <location>
        <begin position="645"/>
        <end position="654"/>
    </location>
</feature>
<keyword evidence="2" id="KW-0472">Membrane</keyword>
<feature type="region of interest" description="Disordered" evidence="1">
    <location>
        <begin position="79"/>
        <end position="98"/>
    </location>
</feature>
<feature type="compositionally biased region" description="Low complexity" evidence="1">
    <location>
        <begin position="79"/>
        <end position="94"/>
    </location>
</feature>
<feature type="compositionally biased region" description="Pro residues" evidence="1">
    <location>
        <begin position="549"/>
        <end position="564"/>
    </location>
</feature>
<comment type="caution">
    <text evidence="3">The sequence shown here is derived from an EMBL/GenBank/DDBJ whole genome shotgun (WGS) entry which is preliminary data.</text>
</comment>
<evidence type="ECO:0000256" key="1">
    <source>
        <dbReference type="SAM" id="MobiDB-lite"/>
    </source>
</evidence>
<feature type="region of interest" description="Disordered" evidence="1">
    <location>
        <begin position="632"/>
        <end position="654"/>
    </location>
</feature>
<evidence type="ECO:0000313" key="3">
    <source>
        <dbReference type="EMBL" id="TEB37233.1"/>
    </source>
</evidence>
<feature type="compositionally biased region" description="Low complexity" evidence="1">
    <location>
        <begin position="507"/>
        <end position="518"/>
    </location>
</feature>
<accession>A0A4Y7TSS2</accession>
<dbReference type="EMBL" id="QPFP01000004">
    <property type="protein sequence ID" value="TEB37233.1"/>
    <property type="molecule type" value="Genomic_DNA"/>
</dbReference>
<feature type="region of interest" description="Disordered" evidence="1">
    <location>
        <begin position="776"/>
        <end position="867"/>
    </location>
</feature>
<sequence>MESGDIQHTIWSDGAQIDIGDYEECQYENPGKRRSKVGISVLYLVHEHIIHNLKSYWVAVLVIELFCAVIVSIAFPPTSRRRFSPSSSSPCASTWPNRGQTTRKYLPYRKFARPHLAGTNNSSAGSDSLPSTSSHHLQKVSSPKSSVSELTAVNHFQLTCGPRSPHVDANTLESGTARSAAGNETLGRRIASSRLTSLLVILITSQIATFVAFVVEIAAVKVGLSTVVLNSEPSTAVDTSAYQYAILQIIRVALMVLCITGIMSAFLLHAYNAYLRAAPAGRQAINDRPTLPPAVDLSRMNAITVSISTTAAPPLPASKVRTVTSPVVFSAAVTNGTYGSKIAFGRKGAPKEALPGHKSIADKPAPRLSPRDSKLDDDEDGEPGYAYIYTDGQSSEGRQKGCSLADPLNVGEPAPFRPRHYPSPPSRMPSCPAPSSSSKSVSLHRSHSDSIFTKRGVEDSLARIIPSSTLLSPPHPPIDIPTSSKFANPYPTPRSTPTAYAFADHASSSSDDPSSSPSHFIDHYPSSSERPITSASRTSYCSSSGTHIPQPPRTSSPTPTPTRAPTPGLMFTPFLGSHVRRRDSASLRVRSTPPSPPSPFLKFKEKAKKITSKHDSIGESLAQSFEGIRNGLGGSNGKTKYPLRSSTSNTSLGLGLGMTSAFKFPHLMRRPSELGKERGHKSSSTLAEPGGEPVVEVKESEPASPLRRESNGERRVEVEEEGDFMDLRDPFACPSALQGGSVRIMSSAELSIRTGRESRTGYRDDDIFEVEGAQMSRSVSYGKSSKGMRMSAWGRLPMSPPSGSSSPANSPHVPRYIQYGQQTPTPKSKKKGRSSKGSTKSSKAGSRRGSESAPPPGGGEEGMRVDGFEDGFVYEEALIAQQLLQKLDEKLLAASEEGGK</sequence>
<dbReference type="OrthoDB" id="3018289at2759"/>
<dbReference type="Proteomes" id="UP000298030">
    <property type="component" value="Unassembled WGS sequence"/>
</dbReference>
<feature type="region of interest" description="Disordered" evidence="1">
    <location>
        <begin position="467"/>
        <end position="601"/>
    </location>
</feature>
<feature type="compositionally biased region" description="Polar residues" evidence="1">
    <location>
        <begin position="118"/>
        <end position="140"/>
    </location>
</feature>
<name>A0A4Y7TSS2_COPMI</name>
<evidence type="ECO:0000313" key="4">
    <source>
        <dbReference type="Proteomes" id="UP000298030"/>
    </source>
</evidence>
<feature type="region of interest" description="Disordered" evidence="1">
    <location>
        <begin position="673"/>
        <end position="716"/>
    </location>
</feature>
<gene>
    <name evidence="3" type="ORF">FA13DRAFT_1705501</name>
</gene>
<feature type="compositionally biased region" description="Low complexity" evidence="1">
    <location>
        <begin position="835"/>
        <end position="844"/>
    </location>
</feature>
<keyword evidence="4" id="KW-1185">Reference proteome</keyword>
<keyword evidence="2" id="KW-0812">Transmembrane</keyword>